<name>M1W2M2_CLAP2</name>
<dbReference type="Proteomes" id="UP000016801">
    <property type="component" value="Unassembled WGS sequence"/>
</dbReference>
<gene>
    <name evidence="2" type="ORF">CPUR_05834</name>
</gene>
<comment type="caution">
    <text evidence="2">The sequence shown here is derived from an EMBL/GenBank/DDBJ whole genome shotgun (WGS) entry which is preliminary data.</text>
</comment>
<feature type="region of interest" description="Disordered" evidence="1">
    <location>
        <begin position="1"/>
        <end position="23"/>
    </location>
</feature>
<dbReference type="AlphaFoldDB" id="M1W2M2"/>
<evidence type="ECO:0000313" key="2">
    <source>
        <dbReference type="EMBL" id="CCE31976.1"/>
    </source>
</evidence>
<dbReference type="HOGENOM" id="CLU_131605_0_0_1"/>
<dbReference type="OrthoDB" id="4959071at2759"/>
<evidence type="ECO:0000256" key="1">
    <source>
        <dbReference type="SAM" id="MobiDB-lite"/>
    </source>
</evidence>
<protein>
    <submittedName>
        <fullName evidence="2">Uncharacterized protein</fullName>
    </submittedName>
</protein>
<sequence length="158" mass="17302">MSSKQENSLQNLPSVQDGAQWAATTETIDRTSEKLDRLAEKMDALIKTVAKDNDAMQKDMAVLKKDVAGLNVKVTTLDRNSMARCQNNLASSTTTFAPLTNINTGEEIQGPSSLTELSKMTAAEMSSCLEQLGINPEPTDAEKRSQLRHAYGVIVWRT</sequence>
<evidence type="ECO:0000313" key="3">
    <source>
        <dbReference type="Proteomes" id="UP000016801"/>
    </source>
</evidence>
<dbReference type="EMBL" id="CAGA01000036">
    <property type="protein sequence ID" value="CCE31976.1"/>
    <property type="molecule type" value="Genomic_DNA"/>
</dbReference>
<keyword evidence="3" id="KW-1185">Reference proteome</keyword>
<dbReference type="VEuPathDB" id="FungiDB:CPUR_05834"/>
<feature type="compositionally biased region" description="Polar residues" evidence="1">
    <location>
        <begin position="1"/>
        <end position="14"/>
    </location>
</feature>
<proteinExistence type="predicted"/>
<reference evidence="2 3" key="1">
    <citation type="journal article" date="2013" name="PLoS Genet.">
        <title>Plant-symbiotic fungi as chemical engineers: Multi-genome analysis of the Clavicipitaceae reveals dynamics of alkaloid loci.</title>
        <authorList>
            <person name="Schardl C.L."/>
            <person name="Young C.A."/>
            <person name="Hesse U."/>
            <person name="Amyotte S.G."/>
            <person name="Andreeva K."/>
            <person name="Calie P.J."/>
            <person name="Fleetwood D.J."/>
            <person name="Haws D.C."/>
            <person name="Moore N."/>
            <person name="Oeser B."/>
            <person name="Panaccione D.G."/>
            <person name="Schweri K.K."/>
            <person name="Voisey C.R."/>
            <person name="Farman M.L."/>
            <person name="Jaromczyk J.W."/>
            <person name="Roe B.A."/>
            <person name="O'Sullivan D.M."/>
            <person name="Scott B."/>
            <person name="Tudzynski P."/>
            <person name="An Z."/>
            <person name="Arnaoudova E.G."/>
            <person name="Bullock C.T."/>
            <person name="Charlton N.D."/>
            <person name="Chen L."/>
            <person name="Cox M."/>
            <person name="Dinkins R.D."/>
            <person name="Florea S."/>
            <person name="Glenn A.E."/>
            <person name="Gordon A."/>
            <person name="Gueldener U."/>
            <person name="Harris D.R."/>
            <person name="Hollin W."/>
            <person name="Jaromczyk J."/>
            <person name="Johnson R.D."/>
            <person name="Khan A.K."/>
            <person name="Leistner E."/>
            <person name="Leuchtmann A."/>
            <person name="Li C."/>
            <person name="Liu J."/>
            <person name="Liu J."/>
            <person name="Liu M."/>
            <person name="Mace W."/>
            <person name="Machado C."/>
            <person name="Nagabhyru P."/>
            <person name="Pan J."/>
            <person name="Schmid J."/>
            <person name="Sugawara K."/>
            <person name="Steiner U."/>
            <person name="Takach J.E."/>
            <person name="Tanaka E."/>
            <person name="Webb J.S."/>
            <person name="Wilson E.V."/>
            <person name="Wiseman J.L."/>
            <person name="Yoshida R."/>
            <person name="Zeng Z."/>
        </authorList>
    </citation>
    <scope>NUCLEOTIDE SEQUENCE [LARGE SCALE GENOMIC DNA]</scope>
    <source>
        <strain evidence="2 3">20.1</strain>
    </source>
</reference>
<dbReference type="STRING" id="1111077.M1W2M2"/>
<accession>M1W2M2</accession>
<organism evidence="2 3">
    <name type="scientific">Claviceps purpurea (strain 20.1)</name>
    <name type="common">Ergot fungus</name>
    <name type="synonym">Sphacelia segetum</name>
    <dbReference type="NCBI Taxonomy" id="1111077"/>
    <lineage>
        <taxon>Eukaryota</taxon>
        <taxon>Fungi</taxon>
        <taxon>Dikarya</taxon>
        <taxon>Ascomycota</taxon>
        <taxon>Pezizomycotina</taxon>
        <taxon>Sordariomycetes</taxon>
        <taxon>Hypocreomycetidae</taxon>
        <taxon>Hypocreales</taxon>
        <taxon>Clavicipitaceae</taxon>
        <taxon>Claviceps</taxon>
    </lineage>
</organism>